<name>L1JNR2_GUITC</name>
<dbReference type="OMA" id="EFEYRIS"/>
<reference evidence="5 7" key="1">
    <citation type="journal article" date="2012" name="Nature">
        <title>Algal genomes reveal evolutionary mosaicism and the fate of nucleomorphs.</title>
        <authorList>
            <consortium name="DOE Joint Genome Institute"/>
            <person name="Curtis B.A."/>
            <person name="Tanifuji G."/>
            <person name="Burki F."/>
            <person name="Gruber A."/>
            <person name="Irimia M."/>
            <person name="Maruyama S."/>
            <person name="Arias M.C."/>
            <person name="Ball S.G."/>
            <person name="Gile G.H."/>
            <person name="Hirakawa Y."/>
            <person name="Hopkins J.F."/>
            <person name="Kuo A."/>
            <person name="Rensing S.A."/>
            <person name="Schmutz J."/>
            <person name="Symeonidi A."/>
            <person name="Elias M."/>
            <person name="Eveleigh R.J."/>
            <person name="Herman E.K."/>
            <person name="Klute M.J."/>
            <person name="Nakayama T."/>
            <person name="Obornik M."/>
            <person name="Reyes-Prieto A."/>
            <person name="Armbrust E.V."/>
            <person name="Aves S.J."/>
            <person name="Beiko R.G."/>
            <person name="Coutinho P."/>
            <person name="Dacks J.B."/>
            <person name="Durnford D.G."/>
            <person name="Fast N.M."/>
            <person name="Green B.R."/>
            <person name="Grisdale C.J."/>
            <person name="Hempel F."/>
            <person name="Henrissat B."/>
            <person name="Hoppner M.P."/>
            <person name="Ishida K."/>
            <person name="Kim E."/>
            <person name="Koreny L."/>
            <person name="Kroth P.G."/>
            <person name="Liu Y."/>
            <person name="Malik S.B."/>
            <person name="Maier U.G."/>
            <person name="McRose D."/>
            <person name="Mock T."/>
            <person name="Neilson J.A."/>
            <person name="Onodera N.T."/>
            <person name="Poole A.M."/>
            <person name="Pritham E.J."/>
            <person name="Richards T.A."/>
            <person name="Rocap G."/>
            <person name="Roy S.W."/>
            <person name="Sarai C."/>
            <person name="Schaack S."/>
            <person name="Shirato S."/>
            <person name="Slamovits C.H."/>
            <person name="Spencer D.F."/>
            <person name="Suzuki S."/>
            <person name="Worden A.Z."/>
            <person name="Zauner S."/>
            <person name="Barry K."/>
            <person name="Bell C."/>
            <person name="Bharti A.K."/>
            <person name="Crow J.A."/>
            <person name="Grimwood J."/>
            <person name="Kramer R."/>
            <person name="Lindquist E."/>
            <person name="Lucas S."/>
            <person name="Salamov A."/>
            <person name="McFadden G.I."/>
            <person name="Lane C.E."/>
            <person name="Keeling P.J."/>
            <person name="Gray M.W."/>
            <person name="Grigoriev I.V."/>
            <person name="Archibald J.M."/>
        </authorList>
    </citation>
    <scope>NUCLEOTIDE SEQUENCE</scope>
    <source>
        <strain evidence="5 7">CCMP2712</strain>
    </source>
</reference>
<dbReference type="GeneID" id="17306516"/>
<evidence type="ECO:0000313" key="6">
    <source>
        <dbReference type="EnsemblProtists" id="EKX49805"/>
    </source>
</evidence>
<reference evidence="7" key="2">
    <citation type="submission" date="2012-11" db="EMBL/GenBank/DDBJ databases">
        <authorList>
            <person name="Kuo A."/>
            <person name="Curtis B.A."/>
            <person name="Tanifuji G."/>
            <person name="Burki F."/>
            <person name="Gruber A."/>
            <person name="Irimia M."/>
            <person name="Maruyama S."/>
            <person name="Arias M.C."/>
            <person name="Ball S.G."/>
            <person name="Gile G.H."/>
            <person name="Hirakawa Y."/>
            <person name="Hopkins J.F."/>
            <person name="Rensing S.A."/>
            <person name="Schmutz J."/>
            <person name="Symeonidi A."/>
            <person name="Elias M."/>
            <person name="Eveleigh R.J."/>
            <person name="Herman E.K."/>
            <person name="Klute M.J."/>
            <person name="Nakayama T."/>
            <person name="Obornik M."/>
            <person name="Reyes-Prieto A."/>
            <person name="Armbrust E.V."/>
            <person name="Aves S.J."/>
            <person name="Beiko R.G."/>
            <person name="Coutinho P."/>
            <person name="Dacks J.B."/>
            <person name="Durnford D.G."/>
            <person name="Fast N.M."/>
            <person name="Green B.R."/>
            <person name="Grisdale C."/>
            <person name="Hempe F."/>
            <person name="Henrissat B."/>
            <person name="Hoppner M.P."/>
            <person name="Ishida K.-I."/>
            <person name="Kim E."/>
            <person name="Koreny L."/>
            <person name="Kroth P.G."/>
            <person name="Liu Y."/>
            <person name="Malik S.-B."/>
            <person name="Maier U.G."/>
            <person name="McRose D."/>
            <person name="Mock T."/>
            <person name="Neilson J.A."/>
            <person name="Onodera N.T."/>
            <person name="Poole A.M."/>
            <person name="Pritham E.J."/>
            <person name="Richards T.A."/>
            <person name="Rocap G."/>
            <person name="Roy S.W."/>
            <person name="Sarai C."/>
            <person name="Schaack S."/>
            <person name="Shirato S."/>
            <person name="Slamovits C.H."/>
            <person name="Spencer D.F."/>
            <person name="Suzuki S."/>
            <person name="Worden A.Z."/>
            <person name="Zauner S."/>
            <person name="Barry K."/>
            <person name="Bell C."/>
            <person name="Bharti A.K."/>
            <person name="Crow J.A."/>
            <person name="Grimwood J."/>
            <person name="Kramer R."/>
            <person name="Lindquist E."/>
            <person name="Lucas S."/>
            <person name="Salamov A."/>
            <person name="McFadden G.I."/>
            <person name="Lane C.E."/>
            <person name="Keeling P.J."/>
            <person name="Gray M.W."/>
            <person name="Grigoriev I.V."/>
            <person name="Archibald J.M."/>
        </authorList>
    </citation>
    <scope>NUCLEOTIDE SEQUENCE</scope>
    <source>
        <strain evidence="7">CCMP2712</strain>
    </source>
</reference>
<feature type="transmembrane region" description="Helical" evidence="4">
    <location>
        <begin position="87"/>
        <end position="105"/>
    </location>
</feature>
<evidence type="ECO:0000256" key="1">
    <source>
        <dbReference type="ARBA" id="ARBA00004123"/>
    </source>
</evidence>
<dbReference type="OrthoDB" id="20582at2759"/>
<comment type="similarity">
    <text evidence="2">Belongs to the THOC5 family.</text>
</comment>
<evidence type="ECO:0000256" key="3">
    <source>
        <dbReference type="ARBA" id="ARBA00023242"/>
    </source>
</evidence>
<keyword evidence="4" id="KW-0812">Transmembrane</keyword>
<feature type="transmembrane region" description="Helical" evidence="4">
    <location>
        <begin position="117"/>
        <end position="139"/>
    </location>
</feature>
<dbReference type="GO" id="GO:0003729">
    <property type="term" value="F:mRNA binding"/>
    <property type="evidence" value="ECO:0007669"/>
    <property type="project" value="TreeGrafter"/>
</dbReference>
<dbReference type="GO" id="GO:0000445">
    <property type="term" value="C:THO complex part of transcription export complex"/>
    <property type="evidence" value="ECO:0007669"/>
    <property type="project" value="TreeGrafter"/>
</dbReference>
<dbReference type="PANTHER" id="PTHR13375">
    <property type="entry name" value="FMS INTERACTING PROTEIN"/>
    <property type="match status" value="1"/>
</dbReference>
<dbReference type="eggNOG" id="KOG2216">
    <property type="taxonomic scope" value="Eukaryota"/>
</dbReference>
<dbReference type="PaxDb" id="55529-EKX49805"/>
<dbReference type="AlphaFoldDB" id="L1JNR2"/>
<dbReference type="PANTHER" id="PTHR13375:SF3">
    <property type="entry name" value="THO COMPLEX SUBUNIT 5 HOMOLOG"/>
    <property type="match status" value="1"/>
</dbReference>
<dbReference type="RefSeq" id="XP_005836785.1">
    <property type="nucleotide sequence ID" value="XM_005836728.1"/>
</dbReference>
<comment type="subcellular location">
    <subcellularLocation>
        <location evidence="1">Nucleus</location>
    </subcellularLocation>
</comment>
<proteinExistence type="inferred from homology"/>
<protein>
    <submittedName>
        <fullName evidence="5 6">Uncharacterized protein</fullName>
    </submittedName>
</protein>
<keyword evidence="4" id="KW-0472">Membrane</keyword>
<dbReference type="KEGG" id="gtt:GUITHDRAFT_104200"/>
<feature type="transmembrane region" description="Helical" evidence="4">
    <location>
        <begin position="44"/>
        <end position="67"/>
    </location>
</feature>
<dbReference type="HOGENOM" id="CLU_447955_0_0_1"/>
<keyword evidence="4" id="KW-1133">Transmembrane helix</keyword>
<gene>
    <name evidence="5" type="ORF">GUITHDRAFT_104200</name>
</gene>
<keyword evidence="3" id="KW-0539">Nucleus</keyword>
<dbReference type="Pfam" id="PF09766">
    <property type="entry name" value="FmiP_Thoc5"/>
    <property type="match status" value="1"/>
</dbReference>
<dbReference type="GO" id="GO:0006406">
    <property type="term" value="P:mRNA export from nucleus"/>
    <property type="evidence" value="ECO:0007669"/>
    <property type="project" value="TreeGrafter"/>
</dbReference>
<evidence type="ECO:0000313" key="5">
    <source>
        <dbReference type="EMBL" id="EKX49805.1"/>
    </source>
</evidence>
<keyword evidence="7" id="KW-1185">Reference proteome</keyword>
<dbReference type="EMBL" id="JH992980">
    <property type="protein sequence ID" value="EKX49805.1"/>
    <property type="molecule type" value="Genomic_DNA"/>
</dbReference>
<dbReference type="STRING" id="905079.L1JNR2"/>
<evidence type="ECO:0000313" key="7">
    <source>
        <dbReference type="Proteomes" id="UP000011087"/>
    </source>
</evidence>
<evidence type="ECO:0000256" key="2">
    <source>
        <dbReference type="ARBA" id="ARBA00008044"/>
    </source>
</evidence>
<organism evidence="5">
    <name type="scientific">Guillardia theta (strain CCMP2712)</name>
    <name type="common">Cryptophyte</name>
    <dbReference type="NCBI Taxonomy" id="905079"/>
    <lineage>
        <taxon>Eukaryota</taxon>
        <taxon>Cryptophyceae</taxon>
        <taxon>Pyrenomonadales</taxon>
        <taxon>Geminigeraceae</taxon>
        <taxon>Guillardia</taxon>
    </lineage>
</organism>
<dbReference type="EnsemblProtists" id="EKX49805">
    <property type="protein sequence ID" value="EKX49805"/>
    <property type="gene ID" value="GUITHDRAFT_104200"/>
</dbReference>
<sequence length="610" mass="69252">MKVAEAQPLNSRQLLLQSINFIRSKLLEAAPFENEQMELKYHDYFLQSLVCIENVGLTASMVVTTVYHIGILSMRNSEKGISSFDDYLFVLRFFVLIGVWIGMFLTSRMSQSQRISLAILLKRVLYVRFFVFMTELLMMNPNLEHVKLISLVLSMVFLVGSYSYRELIFFNEAEIMAGQVKELERFMRTTKKLRGMLELEGSGKDVCGQDGRGPVRKANRDAPEAADRMLSAAEAERIKTDQLQNLQYQKIHLSRELQVCLNYKGHAFDDLISEEDFEEMTTPEERGGPRGSHEYELNRLNKEHNQREEMIKSLKQQELRKQLYEGKLTSQRKFLDGLQAHLDAIYNVAEPVRKEFNKSAPLPSLHSDLAATASLLPSPLYSIYYQAHSYDVAFGEDVKVSIEGDLTEAYESAGNCCSSYSWDRWKEAKVVKKKNNDMEENEEGSLTKPHPLFLKLRIPPKADDSPSAAPTITLTFSYLTTLQIVVVQHELSSKEKEPSFLQDLFSNDSGIYSPLVANDYLPGRPYKWAQTIGCMTFPARDSGDSSNIKAPLLRDSGITFSKLVKALRERCLVWTQVKQMMQELAKMNNKDLPKVPGCEALTGSGAALQG</sequence>
<evidence type="ECO:0000256" key="4">
    <source>
        <dbReference type="SAM" id="Phobius"/>
    </source>
</evidence>
<reference evidence="6" key="3">
    <citation type="submission" date="2015-06" db="UniProtKB">
        <authorList>
            <consortium name="EnsemblProtists"/>
        </authorList>
    </citation>
    <scope>IDENTIFICATION</scope>
</reference>
<dbReference type="Proteomes" id="UP000011087">
    <property type="component" value="Unassembled WGS sequence"/>
</dbReference>
<dbReference type="InterPro" id="IPR019163">
    <property type="entry name" value="THO_Thoc5"/>
</dbReference>
<accession>L1JNR2</accession>